<dbReference type="GO" id="GO:0008270">
    <property type="term" value="F:zinc ion binding"/>
    <property type="evidence" value="ECO:0007669"/>
    <property type="project" value="UniProtKB-UniRule"/>
</dbReference>
<keyword evidence="2 6" id="KW-0479">Metal-binding</keyword>
<evidence type="ECO:0000256" key="1">
    <source>
        <dbReference type="ARBA" id="ARBA00005889"/>
    </source>
</evidence>
<dbReference type="SMART" id="SM00575">
    <property type="entry name" value="ZnF_PMZ"/>
    <property type="match status" value="1"/>
</dbReference>
<dbReference type="InterPro" id="IPR007527">
    <property type="entry name" value="Znf_SWIM"/>
</dbReference>
<dbReference type="AlphaFoldDB" id="A0A199UUJ0"/>
<comment type="function">
    <text evidence="6">Putative transcription activator involved in regulating light control of development.</text>
</comment>
<keyword evidence="3 5" id="KW-0863">Zinc-finger</keyword>
<dbReference type="GO" id="GO:0005634">
    <property type="term" value="C:nucleus"/>
    <property type="evidence" value="ECO:0007669"/>
    <property type="project" value="UniProtKB-SubCell"/>
</dbReference>
<organism evidence="8 9">
    <name type="scientific">Ananas comosus</name>
    <name type="common">Pineapple</name>
    <name type="synonym">Ananas ananas</name>
    <dbReference type="NCBI Taxonomy" id="4615"/>
    <lineage>
        <taxon>Eukaryota</taxon>
        <taxon>Viridiplantae</taxon>
        <taxon>Streptophyta</taxon>
        <taxon>Embryophyta</taxon>
        <taxon>Tracheophyta</taxon>
        <taxon>Spermatophyta</taxon>
        <taxon>Magnoliopsida</taxon>
        <taxon>Liliopsida</taxon>
        <taxon>Poales</taxon>
        <taxon>Bromeliaceae</taxon>
        <taxon>Bromelioideae</taxon>
        <taxon>Ananas</taxon>
    </lineage>
</organism>
<dbReference type="Pfam" id="PF03101">
    <property type="entry name" value="FAR1"/>
    <property type="match status" value="1"/>
</dbReference>
<reference evidence="8 9" key="1">
    <citation type="journal article" date="2016" name="DNA Res.">
        <title>The draft genome of MD-2 pineapple using hybrid error correction of long reads.</title>
        <authorList>
            <person name="Redwan R.M."/>
            <person name="Saidin A."/>
            <person name="Kumar S.V."/>
        </authorList>
    </citation>
    <scope>NUCLEOTIDE SEQUENCE [LARGE SCALE GENOMIC DNA]</scope>
    <source>
        <strain evidence="9">cv. MD2</strain>
        <tissue evidence="8">Leaf</tissue>
    </source>
</reference>
<dbReference type="Proteomes" id="UP000092600">
    <property type="component" value="Unassembled WGS sequence"/>
</dbReference>
<comment type="similarity">
    <text evidence="1 6">Belongs to the FHY3/FAR1 family.</text>
</comment>
<evidence type="ECO:0000256" key="5">
    <source>
        <dbReference type="PROSITE-ProRule" id="PRU00325"/>
    </source>
</evidence>
<evidence type="ECO:0000313" key="8">
    <source>
        <dbReference type="EMBL" id="OAY68310.1"/>
    </source>
</evidence>
<name>A0A199UUJ0_ANACO</name>
<proteinExistence type="inferred from homology"/>
<dbReference type="InterPro" id="IPR031052">
    <property type="entry name" value="FHY3/FAR1"/>
</dbReference>
<evidence type="ECO:0000256" key="3">
    <source>
        <dbReference type="ARBA" id="ARBA00022771"/>
    </source>
</evidence>
<evidence type="ECO:0000256" key="2">
    <source>
        <dbReference type="ARBA" id="ARBA00022723"/>
    </source>
</evidence>
<accession>A0A199UUJ0</accession>
<dbReference type="PANTHER" id="PTHR31669:SF293">
    <property type="entry name" value="PROTEIN FAR1-RELATED SEQUENCE"/>
    <property type="match status" value="1"/>
</dbReference>
<dbReference type="EMBL" id="LSRQ01004999">
    <property type="protein sequence ID" value="OAY68310.1"/>
    <property type="molecule type" value="Genomic_DNA"/>
</dbReference>
<evidence type="ECO:0000256" key="6">
    <source>
        <dbReference type="RuleBase" id="RU367018"/>
    </source>
</evidence>
<comment type="subcellular location">
    <subcellularLocation>
        <location evidence="6">Nucleus</location>
    </subcellularLocation>
</comment>
<gene>
    <name evidence="8" type="ORF">ACMD2_03376</name>
</gene>
<dbReference type="STRING" id="4615.A0A199UUJ0"/>
<evidence type="ECO:0000259" key="7">
    <source>
        <dbReference type="PROSITE" id="PS50966"/>
    </source>
</evidence>
<dbReference type="PROSITE" id="PS50966">
    <property type="entry name" value="ZF_SWIM"/>
    <property type="match status" value="1"/>
</dbReference>
<feature type="domain" description="SWIM-type" evidence="7">
    <location>
        <begin position="310"/>
        <end position="346"/>
    </location>
</feature>
<keyword evidence="4 6" id="KW-0862">Zinc</keyword>
<dbReference type="Pfam" id="PF04434">
    <property type="entry name" value="SWIM"/>
    <property type="match status" value="1"/>
</dbReference>
<evidence type="ECO:0000256" key="4">
    <source>
        <dbReference type="ARBA" id="ARBA00022833"/>
    </source>
</evidence>
<evidence type="ECO:0000313" key="9">
    <source>
        <dbReference type="Proteomes" id="UP000092600"/>
    </source>
</evidence>
<dbReference type="InterPro" id="IPR006564">
    <property type="entry name" value="Znf_PMZ"/>
</dbReference>
<dbReference type="PANTHER" id="PTHR31669">
    <property type="entry name" value="PROTEIN FAR1-RELATED SEQUENCE 10-RELATED"/>
    <property type="match status" value="1"/>
</dbReference>
<dbReference type="GO" id="GO:0006355">
    <property type="term" value="P:regulation of DNA-templated transcription"/>
    <property type="evidence" value="ECO:0007669"/>
    <property type="project" value="UniProtKB-UniRule"/>
</dbReference>
<protein>
    <recommendedName>
        <fullName evidence="6">Protein FAR1-RELATED SEQUENCE</fullName>
    </recommendedName>
</protein>
<comment type="caution">
    <text evidence="8">The sequence shown here is derived from an EMBL/GenBank/DDBJ whole genome shotgun (WGS) entry which is preliminary data.</text>
</comment>
<dbReference type="InterPro" id="IPR004330">
    <property type="entry name" value="FAR1_DNA_bnd_dom"/>
</dbReference>
<sequence>MAQISICLSMESARSENDDYITDYVQCLMSLDGNARNSENENTVLSGSPPAEGEPANTTIAITDQSEIKEVASITTGSAKEPEVGMEFESDEAAKTFYNEYARRLGFPFRVGRSRRSKGVEEVLIMKRFVCSKEGVYRKKTSGECTRKRERISMREGCKAMMEVVRDSNRWVISKLEKNHNHHLGTCSRVGYLRAREVSPTQKLETMNDFYKKHFNTKTSLKIFLTQFDLAMASRYEDEANADFDMLCSRPTLKTASLIEKQAASIYTKAVFDKFQEEFVQSLGYSIHKIKDGTIGKFSVTRDEDSLDTFIVSYNSAKKTANCSCKNFEFSGILCRHILGVLLIVDPRVLPGECFLKRWARNAKDGISSDENNSLPQDWQESITSRYGDLCHDAIRCAERGAASLEVYKAAKEVLAKAYAEIVASEKNRDRGAQRGAININEEITIDEAMNHQSLQDPERKVTNLLGQLLGSTWSPV</sequence>
<keyword evidence="6" id="KW-0539">Nucleus</keyword>